<dbReference type="NCBIfam" id="TIGR00137">
    <property type="entry name" value="gid_trmFO"/>
    <property type="match status" value="1"/>
</dbReference>
<dbReference type="SUPFAM" id="SSF51905">
    <property type="entry name" value="FAD/NAD(P)-binding domain"/>
    <property type="match status" value="1"/>
</dbReference>
<dbReference type="InterPro" id="IPR040131">
    <property type="entry name" value="MnmG_N"/>
</dbReference>
<comment type="similarity">
    <text evidence="10">Belongs to the MnmG family. TrmFO subfamily.</text>
</comment>
<dbReference type="InterPro" id="IPR036188">
    <property type="entry name" value="FAD/NAD-bd_sf"/>
</dbReference>
<keyword evidence="13" id="KW-1185">Reference proteome</keyword>
<dbReference type="Gene3D" id="3.50.50.60">
    <property type="entry name" value="FAD/NAD(P)-binding domain"/>
    <property type="match status" value="2"/>
</dbReference>
<dbReference type="GO" id="GO:0005829">
    <property type="term" value="C:cytosol"/>
    <property type="evidence" value="ECO:0007669"/>
    <property type="project" value="TreeGrafter"/>
</dbReference>
<evidence type="ECO:0000259" key="11">
    <source>
        <dbReference type="Pfam" id="PF01134"/>
    </source>
</evidence>
<name>A0A1Y3VKG9_9FIRM</name>
<dbReference type="PANTHER" id="PTHR11806">
    <property type="entry name" value="GLUCOSE INHIBITED DIVISION PROTEIN A"/>
    <property type="match status" value="1"/>
</dbReference>
<organism evidence="12 13">
    <name type="scientific">Faecalitalea cylindroides</name>
    <dbReference type="NCBI Taxonomy" id="39483"/>
    <lineage>
        <taxon>Bacteria</taxon>
        <taxon>Bacillati</taxon>
        <taxon>Bacillota</taxon>
        <taxon>Erysipelotrichia</taxon>
        <taxon>Erysipelotrichales</taxon>
        <taxon>Erysipelotrichaceae</taxon>
        <taxon>Faecalitalea</taxon>
    </lineage>
</organism>
<keyword evidence="2 10" id="KW-0963">Cytoplasm</keyword>
<dbReference type="GO" id="GO:0050660">
    <property type="term" value="F:flavin adenine dinucleotide binding"/>
    <property type="evidence" value="ECO:0007669"/>
    <property type="project" value="UniProtKB-UniRule"/>
</dbReference>
<dbReference type="PROSITE" id="PS51257">
    <property type="entry name" value="PROKAR_LIPOPROTEIN"/>
    <property type="match status" value="1"/>
</dbReference>
<evidence type="ECO:0000256" key="3">
    <source>
        <dbReference type="ARBA" id="ARBA00022603"/>
    </source>
</evidence>
<evidence type="ECO:0000256" key="9">
    <source>
        <dbReference type="ARBA" id="ARBA00023027"/>
    </source>
</evidence>
<dbReference type="Proteomes" id="UP000195447">
    <property type="component" value="Unassembled WGS sequence"/>
</dbReference>
<evidence type="ECO:0000256" key="2">
    <source>
        <dbReference type="ARBA" id="ARBA00022490"/>
    </source>
</evidence>
<dbReference type="GO" id="GO:0047151">
    <property type="term" value="F:tRNA (uracil(54)-C5)-methyltransferase activity, 5,10-methylenetetrahydrofolate-dependent"/>
    <property type="evidence" value="ECO:0007669"/>
    <property type="project" value="UniProtKB-UniRule"/>
</dbReference>
<evidence type="ECO:0000256" key="5">
    <source>
        <dbReference type="ARBA" id="ARBA00022679"/>
    </source>
</evidence>
<keyword evidence="6 10" id="KW-0819">tRNA processing</keyword>
<evidence type="ECO:0000256" key="6">
    <source>
        <dbReference type="ARBA" id="ARBA00022694"/>
    </source>
</evidence>
<protein>
    <recommendedName>
        <fullName evidence="10">Methylenetetrahydrofolate--tRNA-(uracil-5-)-methyltransferase TrmFO</fullName>
        <ecNumber evidence="10">2.1.1.74</ecNumber>
    </recommendedName>
    <alternativeName>
        <fullName evidence="10">Folate-dependent tRNA (uracil-5-)-methyltransferase</fullName>
    </alternativeName>
    <alternativeName>
        <fullName evidence="10">Folate-dependent tRNA(M-5-U54)-methyltransferase</fullName>
    </alternativeName>
</protein>
<evidence type="ECO:0000256" key="4">
    <source>
        <dbReference type="ARBA" id="ARBA00022630"/>
    </source>
</evidence>
<comment type="cofactor">
    <cofactor evidence="1 10">
        <name>FAD</name>
        <dbReference type="ChEBI" id="CHEBI:57692"/>
    </cofactor>
</comment>
<dbReference type="PANTHER" id="PTHR11806:SF2">
    <property type="entry name" value="METHYLENETETRAHYDROFOLATE--TRNA-(URACIL-5-)-METHYLTRANSFERASE TRMFO"/>
    <property type="match status" value="1"/>
</dbReference>
<evidence type="ECO:0000313" key="12">
    <source>
        <dbReference type="EMBL" id="OUP60350.1"/>
    </source>
</evidence>
<comment type="function">
    <text evidence="10">Catalyzes the folate-dependent formation of 5-methyl-uridine at position 54 (M-5-U54) in all tRNAs.</text>
</comment>
<accession>A0A1Y3VKG9</accession>
<comment type="subcellular location">
    <subcellularLocation>
        <location evidence="10">Cytoplasm</location>
    </subcellularLocation>
</comment>
<comment type="catalytic activity">
    <reaction evidence="10">
        <text>uridine(54) in tRNA + (6R)-5,10-methylene-5,6,7,8-tetrahydrofolate + NADH + H(+) = 5-methyluridine(54) in tRNA + (6S)-5,6,7,8-tetrahydrofolate + NAD(+)</text>
        <dbReference type="Rhea" id="RHEA:16873"/>
        <dbReference type="Rhea" id="RHEA-COMP:10167"/>
        <dbReference type="Rhea" id="RHEA-COMP:10193"/>
        <dbReference type="ChEBI" id="CHEBI:15378"/>
        <dbReference type="ChEBI" id="CHEBI:15636"/>
        <dbReference type="ChEBI" id="CHEBI:57453"/>
        <dbReference type="ChEBI" id="CHEBI:57540"/>
        <dbReference type="ChEBI" id="CHEBI:57945"/>
        <dbReference type="ChEBI" id="CHEBI:65315"/>
        <dbReference type="ChEBI" id="CHEBI:74447"/>
        <dbReference type="EC" id="2.1.1.74"/>
    </reaction>
</comment>
<gene>
    <name evidence="10" type="primary">trmFO</name>
    <name evidence="12" type="ORF">B5F14_06175</name>
</gene>
<dbReference type="InterPro" id="IPR002218">
    <property type="entry name" value="MnmG-rel"/>
</dbReference>
<feature type="domain" description="MnmG N-terminal" evidence="11">
    <location>
        <begin position="4"/>
        <end position="366"/>
    </location>
</feature>
<evidence type="ECO:0000256" key="8">
    <source>
        <dbReference type="ARBA" id="ARBA00022857"/>
    </source>
</evidence>
<dbReference type="EC" id="2.1.1.74" evidence="10"/>
<dbReference type="FunFam" id="3.50.50.60:FF:000040">
    <property type="entry name" value="Methylenetetrahydrofolate--tRNA-(uracil-5-)-methyltransferase TrmFO"/>
    <property type="match status" value="1"/>
</dbReference>
<keyword evidence="4 10" id="KW-0285">Flavoprotein</keyword>
<keyword evidence="9 10" id="KW-0520">NAD</keyword>
<dbReference type="Pfam" id="PF01134">
    <property type="entry name" value="GIDA"/>
    <property type="match status" value="1"/>
</dbReference>
<dbReference type="InterPro" id="IPR004417">
    <property type="entry name" value="TrmFO"/>
</dbReference>
<feature type="binding site" evidence="10">
    <location>
        <begin position="9"/>
        <end position="14"/>
    </location>
    <ligand>
        <name>FAD</name>
        <dbReference type="ChEBI" id="CHEBI:57692"/>
    </ligand>
</feature>
<evidence type="ECO:0000313" key="13">
    <source>
        <dbReference type="Proteomes" id="UP000195447"/>
    </source>
</evidence>
<dbReference type="GO" id="GO:0002098">
    <property type="term" value="P:tRNA wobble uridine modification"/>
    <property type="evidence" value="ECO:0007669"/>
    <property type="project" value="TreeGrafter"/>
</dbReference>
<dbReference type="AlphaFoldDB" id="A0A1Y3VKG9"/>
<keyword evidence="7 10" id="KW-0274">FAD</keyword>
<keyword evidence="5 10" id="KW-0808">Transferase</keyword>
<dbReference type="NCBIfam" id="NF003739">
    <property type="entry name" value="PRK05335.1"/>
    <property type="match status" value="1"/>
</dbReference>
<evidence type="ECO:0000256" key="7">
    <source>
        <dbReference type="ARBA" id="ARBA00022827"/>
    </source>
</evidence>
<dbReference type="EMBL" id="NFKM01000010">
    <property type="protein sequence ID" value="OUP60350.1"/>
    <property type="molecule type" value="Genomic_DNA"/>
</dbReference>
<dbReference type="GO" id="GO:0030488">
    <property type="term" value="P:tRNA methylation"/>
    <property type="evidence" value="ECO:0007669"/>
    <property type="project" value="TreeGrafter"/>
</dbReference>
<comment type="catalytic activity">
    <reaction evidence="10">
        <text>uridine(54) in tRNA + (6R)-5,10-methylene-5,6,7,8-tetrahydrofolate + NADPH + H(+) = 5-methyluridine(54) in tRNA + (6S)-5,6,7,8-tetrahydrofolate + NADP(+)</text>
        <dbReference type="Rhea" id="RHEA:62372"/>
        <dbReference type="Rhea" id="RHEA-COMP:10167"/>
        <dbReference type="Rhea" id="RHEA-COMP:10193"/>
        <dbReference type="ChEBI" id="CHEBI:15378"/>
        <dbReference type="ChEBI" id="CHEBI:15636"/>
        <dbReference type="ChEBI" id="CHEBI:57453"/>
        <dbReference type="ChEBI" id="CHEBI:57783"/>
        <dbReference type="ChEBI" id="CHEBI:58349"/>
        <dbReference type="ChEBI" id="CHEBI:65315"/>
        <dbReference type="ChEBI" id="CHEBI:74447"/>
        <dbReference type="EC" id="2.1.1.74"/>
    </reaction>
</comment>
<dbReference type="HAMAP" id="MF_01037">
    <property type="entry name" value="TrmFO"/>
    <property type="match status" value="1"/>
</dbReference>
<proteinExistence type="inferred from homology"/>
<evidence type="ECO:0000256" key="10">
    <source>
        <dbReference type="HAMAP-Rule" id="MF_01037"/>
    </source>
</evidence>
<keyword evidence="3 10" id="KW-0489">Methyltransferase</keyword>
<dbReference type="RefSeq" id="WP_035400414.1">
    <property type="nucleotide sequence ID" value="NZ_CABKSV010000019.1"/>
</dbReference>
<keyword evidence="8 10" id="KW-0521">NADP</keyword>
<comment type="caution">
    <text evidence="12">The sequence shown here is derived from an EMBL/GenBank/DDBJ whole genome shotgun (WGS) entry which is preliminary data.</text>
</comment>
<evidence type="ECO:0000256" key="1">
    <source>
        <dbReference type="ARBA" id="ARBA00001974"/>
    </source>
</evidence>
<sequence>MEKQVTIIGAGLAGCEAAYQCAKRGIKVNLIEMRPKKYPPAFHTDLFGELVCSNSLRSNSLNNAVGILKEELRLLDSLIIKAADATSVPAGSALAVDRESFSHYITDTIRNHENITVINEEITEIPEGPCIIATGPLTSDDLAKAICEYLHTGTLHFYDAAAPIVEKDSIDFNKAYYKSRYDKGEASYINCPMDAQEFEQFYDALIHAQCAHLHDFEDEKYFEGCMPIEEMAKRGKKTLLFGPLKPVGLQKDENHHPVAVVQLRQDNVAASMYNIVGFQTHLTWPEQRRVFSLIPGLENLKITRYGVMHRNSYLSSPTCLKETYQTQIREDLFFAGQITGVEGYVESCASGMIAGINMARYLNDKEPIIFGNTCVMGSQAYYVTHCDPKHFQPMNANFGIMHLNEKCRKHERKEKLCNQALERIKTIQGLLDE</sequence>
<reference evidence="13" key="1">
    <citation type="submission" date="2017-04" db="EMBL/GenBank/DDBJ databases">
        <title>Function of individual gut microbiota members based on whole genome sequencing of pure cultures obtained from chicken caecum.</title>
        <authorList>
            <person name="Medvecky M."/>
            <person name="Cejkova D."/>
            <person name="Polansky O."/>
            <person name="Karasova D."/>
            <person name="Kubasova T."/>
            <person name="Cizek A."/>
            <person name="Rychlik I."/>
        </authorList>
    </citation>
    <scope>NUCLEOTIDE SEQUENCE [LARGE SCALE GENOMIC DNA]</scope>
    <source>
        <strain evidence="13">An178</strain>
    </source>
</reference>